<dbReference type="GO" id="GO:0015920">
    <property type="term" value="P:lipopolysaccharide transport"/>
    <property type="evidence" value="ECO:0007669"/>
    <property type="project" value="TreeGrafter"/>
</dbReference>
<comment type="subcellular location">
    <subcellularLocation>
        <location evidence="1">Cell membrane</location>
        <topology evidence="1">Multi-pass membrane protein</topology>
    </subcellularLocation>
</comment>
<evidence type="ECO:0000256" key="1">
    <source>
        <dbReference type="ARBA" id="ARBA00004651"/>
    </source>
</evidence>
<keyword evidence="5 6" id="KW-0472">Membrane</keyword>
<dbReference type="GeneID" id="20005654"/>
<evidence type="ECO:0000313" key="7">
    <source>
        <dbReference type="EMBL" id="AIG92593.1"/>
    </source>
</evidence>
<feature type="transmembrane region" description="Helical" evidence="6">
    <location>
        <begin position="289"/>
        <end position="309"/>
    </location>
</feature>
<dbReference type="AlphaFoldDB" id="A0A075W2K8"/>
<dbReference type="Pfam" id="PF03739">
    <property type="entry name" value="LptF_LptG"/>
    <property type="match status" value="1"/>
</dbReference>
<geneLocation type="plastid" evidence="7"/>
<dbReference type="EMBL" id="KJ700459">
    <property type="protein sequence ID" value="AIG92593.1"/>
    <property type="molecule type" value="Genomic_DNA"/>
</dbReference>
<dbReference type="RefSeq" id="YP_009051151.1">
    <property type="nucleotide sequence ID" value="NC_024665.1"/>
</dbReference>
<dbReference type="PANTHER" id="PTHR33529">
    <property type="entry name" value="SLR0882 PROTEIN-RELATED"/>
    <property type="match status" value="1"/>
</dbReference>
<organism evidence="7">
    <name type="scientific">Galdieria sulphuraria</name>
    <name type="common">Red alga</name>
    <dbReference type="NCBI Taxonomy" id="130081"/>
    <lineage>
        <taxon>Eukaryota</taxon>
        <taxon>Rhodophyta</taxon>
        <taxon>Bangiophyceae</taxon>
        <taxon>Galdieriales</taxon>
        <taxon>Galdieriaceae</taxon>
        <taxon>Galdieria</taxon>
    </lineage>
</organism>
<evidence type="ECO:0008006" key="8">
    <source>
        <dbReference type="Google" id="ProtNLM"/>
    </source>
</evidence>
<evidence type="ECO:0000256" key="6">
    <source>
        <dbReference type="SAM" id="Phobius"/>
    </source>
</evidence>
<evidence type="ECO:0000256" key="4">
    <source>
        <dbReference type="ARBA" id="ARBA00022989"/>
    </source>
</evidence>
<keyword evidence="3 6" id="KW-0812">Transmembrane</keyword>
<feature type="transmembrane region" description="Helical" evidence="6">
    <location>
        <begin position="100"/>
        <end position="119"/>
    </location>
</feature>
<dbReference type="InterPro" id="IPR005495">
    <property type="entry name" value="LptG/LptF_permease"/>
</dbReference>
<evidence type="ECO:0000256" key="3">
    <source>
        <dbReference type="ARBA" id="ARBA00022692"/>
    </source>
</evidence>
<dbReference type="KEGG" id="gsl:JL72_p059"/>
<keyword evidence="2" id="KW-1003">Cell membrane</keyword>
<evidence type="ECO:0000256" key="2">
    <source>
        <dbReference type="ARBA" id="ARBA00022475"/>
    </source>
</evidence>
<protein>
    <recommendedName>
        <fullName evidence="8">YjgP/YjgQ family permease</fullName>
    </recommendedName>
</protein>
<keyword evidence="7" id="KW-0934">Plastid</keyword>
<evidence type="ECO:0000256" key="5">
    <source>
        <dbReference type="ARBA" id="ARBA00023136"/>
    </source>
</evidence>
<feature type="transmembrane region" description="Helical" evidence="6">
    <location>
        <begin position="315"/>
        <end position="339"/>
    </location>
</feature>
<feature type="transmembrane region" description="Helical" evidence="6">
    <location>
        <begin position="59"/>
        <end position="80"/>
    </location>
</feature>
<feature type="transmembrane region" description="Helical" evidence="6">
    <location>
        <begin position="351"/>
        <end position="368"/>
    </location>
</feature>
<sequence>MFAIIDRYILQLLIGPFIISTSAFTSITLSVGILFELVRRVVEGLPFKIAGKILLYKSPYFIFLSFPLASLFATLITFNQLANNKELIGFRSLGISSYKWLRSTIVFGILIAISAFFINDLIVPVSNYRANELLRESKENKSLDNRRFDILYKEYYQNPEEGLKQLFYSQSFDGNFMNNVLVINFYKQKPEIIISSDKAVWDEKVKNWIFYFGNVYHLTPIGHYTSIMNFKCYENKDLKISKRPLELSLKKRNIDVMNLDEAITYRNLLLETNNIKEARKVSVRIEQRYAIPFSCIILSLIGCILGSQMEETNKQIAFTISVFIILNYYIIAFITDALAQLLIINAKIGAWFPNIFCSIILCILFLFFE</sequence>
<dbReference type="PANTHER" id="PTHR33529:SF6">
    <property type="entry name" value="YJGP_YJGQ FAMILY PERMEASE"/>
    <property type="match status" value="1"/>
</dbReference>
<name>A0A075W2K8_GALSU</name>
<feature type="transmembrane region" description="Helical" evidence="6">
    <location>
        <begin position="12"/>
        <end position="38"/>
    </location>
</feature>
<dbReference type="GO" id="GO:0043190">
    <property type="term" value="C:ATP-binding cassette (ABC) transporter complex"/>
    <property type="evidence" value="ECO:0007669"/>
    <property type="project" value="TreeGrafter"/>
</dbReference>
<accession>A0A075W2K8</accession>
<gene>
    <name evidence="7" type="primary">orf429</name>
</gene>
<reference evidence="7" key="1">
    <citation type="journal article" date="2015" name="Genome Biol. Evol.">
        <title>Extreme features of the Galdieria sulphuraria organellar genomes: a consequence of polyextremophily?</title>
        <authorList>
            <person name="Jain K."/>
            <person name="Krause K."/>
            <person name="Grewe F."/>
            <person name="Nelson G.F."/>
            <person name="Weber A.P."/>
            <person name="Christensen A.C."/>
            <person name="Mower J.P."/>
        </authorList>
    </citation>
    <scope>NUCLEOTIDE SEQUENCE</scope>
    <source>
        <strain evidence="7">074W</strain>
    </source>
</reference>
<keyword evidence="4 6" id="KW-1133">Transmembrane helix</keyword>
<proteinExistence type="predicted"/>